<dbReference type="AlphaFoldDB" id="A0A7T0FZB9"/>
<feature type="domain" description="TRASH" evidence="1">
    <location>
        <begin position="37"/>
        <end position="74"/>
    </location>
</feature>
<gene>
    <name evidence="2" type="ORF">G3M70_05660</name>
</gene>
<dbReference type="InterPro" id="IPR011017">
    <property type="entry name" value="TRASH_dom"/>
</dbReference>
<evidence type="ECO:0000259" key="1">
    <source>
        <dbReference type="SMART" id="SM00746"/>
    </source>
</evidence>
<sequence length="75" mass="8385">MARLVIIAAVLAVIVLLFRSFLRSDPFAAPSTEMVQDPNCGTYVPKPEAVYQKIGDEEHFFCSQKCADEYKTKEG</sequence>
<protein>
    <recommendedName>
        <fullName evidence="1">TRASH domain-containing protein</fullName>
    </recommendedName>
</protein>
<dbReference type="KEGG" id="nli:G3M70_05660"/>
<proteinExistence type="predicted"/>
<accession>A0A7T0FZB9</accession>
<dbReference type="EMBL" id="CP048685">
    <property type="protein sequence ID" value="QPJ61400.1"/>
    <property type="molecule type" value="Genomic_DNA"/>
</dbReference>
<reference evidence="2 3" key="1">
    <citation type="submission" date="2020-02" db="EMBL/GenBank/DDBJ databases">
        <title>Genomic and physiological characterization of two novel Nitrospinaceae genera.</title>
        <authorList>
            <person name="Mueller A.J."/>
            <person name="Jung M.-Y."/>
            <person name="Strachan C.R."/>
            <person name="Herbold C.W."/>
            <person name="Kirkegaard R.H."/>
            <person name="Daims H."/>
        </authorList>
    </citation>
    <scope>NUCLEOTIDE SEQUENCE [LARGE SCALE GENOMIC DNA]</scope>
    <source>
        <strain evidence="2">EB</strain>
    </source>
</reference>
<name>A0A7T0FZB9_9BACT</name>
<evidence type="ECO:0000313" key="3">
    <source>
        <dbReference type="Proteomes" id="UP000594688"/>
    </source>
</evidence>
<organism evidence="2 3">
    <name type="scientific">Candidatus Nitronauta litoralis</name>
    <dbReference type="NCBI Taxonomy" id="2705533"/>
    <lineage>
        <taxon>Bacteria</taxon>
        <taxon>Pseudomonadati</taxon>
        <taxon>Nitrospinota/Tectimicrobiota group</taxon>
        <taxon>Nitrospinota</taxon>
        <taxon>Nitrospinia</taxon>
        <taxon>Nitrospinales</taxon>
        <taxon>Nitrospinaceae</taxon>
        <taxon>Candidatus Nitronauta</taxon>
    </lineage>
</organism>
<dbReference type="SMART" id="SM00746">
    <property type="entry name" value="TRASH"/>
    <property type="match status" value="1"/>
</dbReference>
<evidence type="ECO:0000313" key="2">
    <source>
        <dbReference type="EMBL" id="QPJ61400.1"/>
    </source>
</evidence>
<dbReference type="Proteomes" id="UP000594688">
    <property type="component" value="Chromosome"/>
</dbReference>